<evidence type="ECO:0000256" key="4">
    <source>
        <dbReference type="ARBA" id="ARBA00023136"/>
    </source>
</evidence>
<dbReference type="AlphaFoldDB" id="A0A4U9VPN2"/>
<sequence>MSATEEKNDLHSEDVTDIIYSPPSWLLKRGTALVLLIFTTIICFSMFIKYPDIIMNQLRITTDNDPKPVVNRIAGNISQILIRDGQKVAMGQALAYMESASNHEDVLKLLSQVASIEDVNKVEISKLANLVDPSNLRLGELQDAYQNFYQAYLTYLAVKEGGGALRQRKILEEDIKNVKLQNIQNQRSLELIKEEIKIAEEEIEKYRILAKRKVISPMELKKQEATFLGKLKALPQSENNILNNYSVTLAQEKELSELDNKIEENKKSFVQAFNKFKSEGESWKLRYVLFSPIKGKVMYETSLQEKQFLPINQTVFYVYTENEKYFGEMSIRQSNFGKIKTGQSVMIKVHGYPYEEFGYLHGKIKQISAIPFRDSIFLSKVEIFRTPKDSRIILKPGVFANAEVITDEQTVFFRLWKSIFKTLNPY</sequence>
<evidence type="ECO:0000256" key="2">
    <source>
        <dbReference type="ARBA" id="ARBA00022692"/>
    </source>
</evidence>
<dbReference type="GO" id="GO:0016020">
    <property type="term" value="C:membrane"/>
    <property type="evidence" value="ECO:0007669"/>
    <property type="project" value="UniProtKB-SubCell"/>
</dbReference>
<evidence type="ECO:0000256" key="6">
    <source>
        <dbReference type="SAM" id="Phobius"/>
    </source>
</evidence>
<organism evidence="8 9">
    <name type="scientific">Sphingobacterium thalpophilum</name>
    <dbReference type="NCBI Taxonomy" id="259"/>
    <lineage>
        <taxon>Bacteria</taxon>
        <taxon>Pseudomonadati</taxon>
        <taxon>Bacteroidota</taxon>
        <taxon>Sphingobacteriia</taxon>
        <taxon>Sphingobacteriales</taxon>
        <taxon>Sphingobacteriaceae</taxon>
        <taxon>Sphingobacterium</taxon>
    </lineage>
</organism>
<keyword evidence="10" id="KW-1185">Reference proteome</keyword>
<keyword evidence="2 6" id="KW-0812">Transmembrane</keyword>
<dbReference type="GeneID" id="78464485"/>
<proteinExistence type="predicted"/>
<dbReference type="InterPro" id="IPR050739">
    <property type="entry name" value="MFP"/>
</dbReference>
<reference evidence="7 10" key="2">
    <citation type="submission" date="2024-06" db="EMBL/GenBank/DDBJ databases">
        <title>Soil Sphingobacterium thalpophilum.</title>
        <authorList>
            <person name="Yang J."/>
            <person name="Li J."/>
        </authorList>
    </citation>
    <scope>NUCLEOTIDE SEQUENCE [LARGE SCALE GENOMIC DNA]</scope>
    <source>
        <strain evidence="7 10">22g91tb</strain>
    </source>
</reference>
<evidence type="ECO:0000313" key="10">
    <source>
        <dbReference type="Proteomes" id="UP001566204"/>
    </source>
</evidence>
<accession>A0A4U9VPN2</accession>
<dbReference type="PRINTS" id="PR01490">
    <property type="entry name" value="RTXTOXIND"/>
</dbReference>
<evidence type="ECO:0000313" key="9">
    <source>
        <dbReference type="Proteomes" id="UP000308196"/>
    </source>
</evidence>
<gene>
    <name evidence="8" type="primary">hlyD_2</name>
    <name evidence="7" type="ORF">ABTW24_16825</name>
    <name evidence="8" type="ORF">NCTC11429_03851</name>
</gene>
<comment type="subcellular location">
    <subcellularLocation>
        <location evidence="1">Membrane</location>
        <topology evidence="1">Single-pass membrane protein</topology>
    </subcellularLocation>
</comment>
<evidence type="ECO:0000256" key="5">
    <source>
        <dbReference type="SAM" id="Coils"/>
    </source>
</evidence>
<dbReference type="Gene3D" id="2.40.50.100">
    <property type="match status" value="1"/>
</dbReference>
<dbReference type="PANTHER" id="PTHR30386:SF26">
    <property type="entry name" value="TRANSPORT PROTEIN COMB"/>
    <property type="match status" value="1"/>
</dbReference>
<evidence type="ECO:0000313" key="8">
    <source>
        <dbReference type="EMBL" id="VTR49296.1"/>
    </source>
</evidence>
<dbReference type="EMBL" id="JBEOQB010000004">
    <property type="protein sequence ID" value="MEZ0453262.1"/>
    <property type="molecule type" value="Genomic_DNA"/>
</dbReference>
<evidence type="ECO:0000256" key="1">
    <source>
        <dbReference type="ARBA" id="ARBA00004167"/>
    </source>
</evidence>
<dbReference type="Proteomes" id="UP001566204">
    <property type="component" value="Unassembled WGS sequence"/>
</dbReference>
<dbReference type="Gene3D" id="2.40.30.170">
    <property type="match status" value="1"/>
</dbReference>
<dbReference type="RefSeq" id="WP_160169519.1">
    <property type="nucleotide sequence ID" value="NZ_CP141191.1"/>
</dbReference>
<dbReference type="STRING" id="1123265.GCA_000686625_04300"/>
<evidence type="ECO:0000313" key="7">
    <source>
        <dbReference type="EMBL" id="MEZ0453262.1"/>
    </source>
</evidence>
<name>A0A4U9VPN2_9SPHI</name>
<keyword evidence="3 6" id="KW-1133">Transmembrane helix</keyword>
<dbReference type="KEGG" id="stha:NCTC11429_03851"/>
<protein>
    <submittedName>
        <fullName evidence="8">Hemolysin secretion protein D, chromosomal</fullName>
    </submittedName>
    <submittedName>
        <fullName evidence="7">HlyD family efflux transporter periplasmic adaptor subunit</fullName>
    </submittedName>
</protein>
<dbReference type="PANTHER" id="PTHR30386">
    <property type="entry name" value="MEMBRANE FUSION SUBUNIT OF EMRAB-TOLC MULTIDRUG EFFLUX PUMP"/>
    <property type="match status" value="1"/>
</dbReference>
<keyword evidence="4 6" id="KW-0472">Membrane</keyword>
<feature type="transmembrane region" description="Helical" evidence="6">
    <location>
        <begin position="30"/>
        <end position="50"/>
    </location>
</feature>
<dbReference type="EMBL" id="LR590484">
    <property type="protein sequence ID" value="VTR49296.1"/>
    <property type="molecule type" value="Genomic_DNA"/>
</dbReference>
<evidence type="ECO:0000256" key="3">
    <source>
        <dbReference type="ARBA" id="ARBA00022989"/>
    </source>
</evidence>
<reference evidence="8 9" key="1">
    <citation type="submission" date="2019-05" db="EMBL/GenBank/DDBJ databases">
        <authorList>
            <consortium name="Pathogen Informatics"/>
        </authorList>
    </citation>
    <scope>NUCLEOTIDE SEQUENCE [LARGE SCALE GENOMIC DNA]</scope>
    <source>
        <strain evidence="8 9">NCTC11429</strain>
    </source>
</reference>
<keyword evidence="5" id="KW-0175">Coiled coil</keyword>
<feature type="coiled-coil region" evidence="5">
    <location>
        <begin position="182"/>
        <end position="209"/>
    </location>
</feature>
<dbReference type="Proteomes" id="UP000308196">
    <property type="component" value="Chromosome"/>
</dbReference>